<protein>
    <submittedName>
        <fullName evidence="1">Uncharacterized protein</fullName>
    </submittedName>
</protein>
<organism evidence="1 2">
    <name type="scientific">Lasius niger</name>
    <name type="common">Black garden ant</name>
    <dbReference type="NCBI Taxonomy" id="67767"/>
    <lineage>
        <taxon>Eukaryota</taxon>
        <taxon>Metazoa</taxon>
        <taxon>Ecdysozoa</taxon>
        <taxon>Arthropoda</taxon>
        <taxon>Hexapoda</taxon>
        <taxon>Insecta</taxon>
        <taxon>Pterygota</taxon>
        <taxon>Neoptera</taxon>
        <taxon>Endopterygota</taxon>
        <taxon>Hymenoptera</taxon>
        <taxon>Apocrita</taxon>
        <taxon>Aculeata</taxon>
        <taxon>Formicoidea</taxon>
        <taxon>Formicidae</taxon>
        <taxon>Formicinae</taxon>
        <taxon>Lasius</taxon>
        <taxon>Lasius</taxon>
    </lineage>
</organism>
<dbReference type="Proteomes" id="UP000036403">
    <property type="component" value="Unassembled WGS sequence"/>
</dbReference>
<accession>A0A0J7N1V2</accession>
<dbReference type="EMBL" id="LBMM01011799">
    <property type="protein sequence ID" value="KMQ86620.1"/>
    <property type="molecule type" value="Genomic_DNA"/>
</dbReference>
<comment type="caution">
    <text evidence="1">The sequence shown here is derived from an EMBL/GenBank/DDBJ whole genome shotgun (WGS) entry which is preliminary data.</text>
</comment>
<dbReference type="AlphaFoldDB" id="A0A0J7N1V2"/>
<keyword evidence="2" id="KW-1185">Reference proteome</keyword>
<dbReference type="PaxDb" id="67767-A0A0J7N1V2"/>
<evidence type="ECO:0000313" key="2">
    <source>
        <dbReference type="Proteomes" id="UP000036403"/>
    </source>
</evidence>
<gene>
    <name evidence="1" type="ORF">RF55_14347</name>
</gene>
<name>A0A0J7N1V2_LASNI</name>
<reference evidence="1 2" key="1">
    <citation type="submission" date="2015-04" db="EMBL/GenBank/DDBJ databases">
        <title>Lasius niger genome sequencing.</title>
        <authorList>
            <person name="Konorov E.A."/>
            <person name="Nikitin M.A."/>
            <person name="Kirill M.V."/>
            <person name="Chang P."/>
        </authorList>
    </citation>
    <scope>NUCLEOTIDE SEQUENCE [LARGE SCALE GENOMIC DNA]</scope>
    <source>
        <tissue evidence="1">Whole</tissue>
    </source>
</reference>
<feature type="non-terminal residue" evidence="1">
    <location>
        <position position="52"/>
    </location>
</feature>
<evidence type="ECO:0000313" key="1">
    <source>
        <dbReference type="EMBL" id="KMQ86620.1"/>
    </source>
</evidence>
<proteinExistence type="predicted"/>
<sequence length="52" mass="5870">MSGEEQGKPQGGRSWKLNRRPPYSLEVKRIGDHCERAVTLKTYVKVKIIGDG</sequence>